<dbReference type="Gene3D" id="1.25.40.10">
    <property type="entry name" value="Tetratricopeptide repeat domain"/>
    <property type="match status" value="2"/>
</dbReference>
<dbReference type="Gene3D" id="1.10.10.10">
    <property type="entry name" value="Winged helix-like DNA-binding domain superfamily/Winged helix DNA-binding domain"/>
    <property type="match status" value="1"/>
</dbReference>
<evidence type="ECO:0000313" key="6">
    <source>
        <dbReference type="Proteomes" id="UP001055111"/>
    </source>
</evidence>
<dbReference type="InterPro" id="IPR016032">
    <property type="entry name" value="Sig_transdc_resp-reg_C-effctor"/>
</dbReference>
<dbReference type="EMBL" id="BPUS01000002">
    <property type="protein sequence ID" value="GJH24182.1"/>
    <property type="molecule type" value="Genomic_DNA"/>
</dbReference>
<feature type="DNA-binding region" description="OmpR/PhoB-type" evidence="2">
    <location>
        <begin position="90"/>
        <end position="190"/>
    </location>
</feature>
<dbReference type="PROSITE" id="PS51755">
    <property type="entry name" value="OMPR_PHOB"/>
    <property type="match status" value="1"/>
</dbReference>
<dbReference type="Proteomes" id="UP001055111">
    <property type="component" value="Unassembled WGS sequence"/>
</dbReference>
<gene>
    <name evidence="5" type="ORF">CBA19CS42_06720</name>
</gene>
<name>A0AA37I6S3_9BURK</name>
<feature type="region of interest" description="Disordered" evidence="3">
    <location>
        <begin position="1"/>
        <end position="39"/>
    </location>
</feature>
<dbReference type="GO" id="GO:0006355">
    <property type="term" value="P:regulation of DNA-templated transcription"/>
    <property type="evidence" value="ECO:0007669"/>
    <property type="project" value="InterPro"/>
</dbReference>
<dbReference type="AlphaFoldDB" id="A0AA37I6S3"/>
<proteinExistence type="predicted"/>
<evidence type="ECO:0000256" key="2">
    <source>
        <dbReference type="PROSITE-ProRule" id="PRU01091"/>
    </source>
</evidence>
<dbReference type="InterPro" id="IPR001867">
    <property type="entry name" value="OmpR/PhoB-type_DNA-bd"/>
</dbReference>
<dbReference type="SMART" id="SM00862">
    <property type="entry name" value="Trans_reg_C"/>
    <property type="match status" value="1"/>
</dbReference>
<accession>A0AA37I6S3</accession>
<dbReference type="GO" id="GO:0000160">
    <property type="term" value="P:phosphorelay signal transduction system"/>
    <property type="evidence" value="ECO:0007669"/>
    <property type="project" value="InterPro"/>
</dbReference>
<dbReference type="Pfam" id="PF00486">
    <property type="entry name" value="Trans_reg_C"/>
    <property type="match status" value="1"/>
</dbReference>
<comment type="caution">
    <text evidence="5">The sequence shown here is derived from an EMBL/GenBank/DDBJ whole genome shotgun (WGS) entry which is preliminary data.</text>
</comment>
<evidence type="ECO:0000259" key="4">
    <source>
        <dbReference type="PROSITE" id="PS51755"/>
    </source>
</evidence>
<dbReference type="SUPFAM" id="SSF46894">
    <property type="entry name" value="C-terminal effector domain of the bipartite response regulators"/>
    <property type="match status" value="1"/>
</dbReference>
<evidence type="ECO:0000256" key="3">
    <source>
        <dbReference type="SAM" id="MobiDB-lite"/>
    </source>
</evidence>
<dbReference type="GO" id="GO:0003677">
    <property type="term" value="F:DNA binding"/>
    <property type="evidence" value="ECO:0007669"/>
    <property type="project" value="UniProtKB-UniRule"/>
</dbReference>
<dbReference type="CDD" id="cd00383">
    <property type="entry name" value="trans_reg_C"/>
    <property type="match status" value="1"/>
</dbReference>
<evidence type="ECO:0000313" key="5">
    <source>
        <dbReference type="EMBL" id="GJH24182.1"/>
    </source>
</evidence>
<feature type="domain" description="OmpR/PhoB-type" evidence="4">
    <location>
        <begin position="90"/>
        <end position="190"/>
    </location>
</feature>
<sequence length="678" mass="76695">MRDRRIVSARRPVQRRRHRDESRAHPGARADTTRGKSSGCATARFARARHGGVRAAVVRRIVRDGAQRPVGRRNECEHTIAPERAPMNTPGPADMEDVELDMRRYELRRRGEPVKLERLPMELLILMASRNGQLVTRADIVRALWGANAYRDTDTSINTAIRKIRIALDEDPDVPRYLITVKGKGYRLEGIRAVAGEPGAEAAPAAAPATPIRVLVLPFENNSDDTSLDSFCAALADETSANVGMLDPQRILVIARTTAARYQRANKSIAQIAHELNVDYVLEGSLMREGGRVRILAQLIRSFDQVQLLGCAHEPMARGALDIQKEVGAALAKEVSPALAERQQHRLSRRLPIDPAAHDAYLRGRYYWTRRVHFDAGFAAHHALNDEDFIRAHSYFETALDLDPTYALGYVGMSNIYGSTATHGFYAPSQGYPKAREAALRALELDPSLPEAHQALAGVHYFYDWDWRRAEEEFLAALRLNPSHAETSRLYARLLLVLGREAEGRAQFELAERVDPLGFEGSRVFGLVQSGRYDEVIREYLSAGHGPSSPLIYQLLATAFEVEEHFEEAIDATIDALTRCNEFARAEAIRTVWCSGGYKKVLEWYLQDLLARRRNRYTSPFLLAEIYARLERPDEMFHWLEVALAERSPLLCELRTNAWFRRFRSMGRFRNVERRIGH</sequence>
<dbReference type="InterPro" id="IPR011990">
    <property type="entry name" value="TPR-like_helical_dom_sf"/>
</dbReference>
<reference evidence="5" key="1">
    <citation type="submission" date="2022-09" db="EMBL/GenBank/DDBJ databases">
        <title>Isolation and characterization of 3-chlorobenzoate degrading bacteria from soils in Shizuoka.</title>
        <authorList>
            <person name="Ifat A."/>
            <person name="Ogawa N."/>
            <person name="Kimbara K."/>
            <person name="Moriuchi R."/>
            <person name="Dohra H."/>
            <person name="Shintani M."/>
        </authorList>
    </citation>
    <scope>NUCLEOTIDE SEQUENCE</scope>
    <source>
        <strain evidence="5">19CS4-2</strain>
    </source>
</reference>
<protein>
    <submittedName>
        <fullName evidence="5">Winged helix-turn-helix domain-containing protein</fullName>
    </submittedName>
</protein>
<dbReference type="InterPro" id="IPR036388">
    <property type="entry name" value="WH-like_DNA-bd_sf"/>
</dbReference>
<organism evidence="5 6">
    <name type="scientific">Caballeronia novacaledonica</name>
    <dbReference type="NCBI Taxonomy" id="1544861"/>
    <lineage>
        <taxon>Bacteria</taxon>
        <taxon>Pseudomonadati</taxon>
        <taxon>Pseudomonadota</taxon>
        <taxon>Betaproteobacteria</taxon>
        <taxon>Burkholderiales</taxon>
        <taxon>Burkholderiaceae</taxon>
        <taxon>Caballeronia</taxon>
    </lineage>
</organism>
<dbReference type="SUPFAM" id="SSF48452">
    <property type="entry name" value="TPR-like"/>
    <property type="match status" value="1"/>
</dbReference>
<evidence type="ECO:0000256" key="1">
    <source>
        <dbReference type="ARBA" id="ARBA00023125"/>
    </source>
</evidence>
<keyword evidence="1 2" id="KW-0238">DNA-binding</keyword>